<dbReference type="PANTHER" id="PTHR30136">
    <property type="entry name" value="HELIX-TURN-HELIX TRANSCRIPTIONAL REGULATOR, ICLR FAMILY"/>
    <property type="match status" value="1"/>
</dbReference>
<feature type="domain" description="IclR-ED" evidence="5">
    <location>
        <begin position="70"/>
        <end position="257"/>
    </location>
</feature>
<proteinExistence type="predicted"/>
<dbReference type="OrthoDB" id="14763at2157"/>
<dbReference type="InterPro" id="IPR011991">
    <property type="entry name" value="ArsR-like_HTH"/>
</dbReference>
<dbReference type="CDD" id="cd00090">
    <property type="entry name" value="HTH_ARSR"/>
    <property type="match status" value="1"/>
</dbReference>
<feature type="domain" description="HTH iclR-type" evidence="4">
    <location>
        <begin position="10"/>
        <end position="69"/>
    </location>
</feature>
<sequence length="258" mass="28618">MSENRTGKRIEASGRTLELLRTVAAIGPASATEIATELGFAKSTAYYHLETLADFEFVVRRHDGYQLSMNFLSMGHDLVNQLDIYQVGKPQIDRLAEETGELCILMTEEHGYGYYIYDNRGEGAVNFDTIGHRKHLHNNALGKAVLAHMDERRVDEILDRHGLPPTTDRTITDRAALKEELATARSEGVAFDREEQLNGLCCIAAPLLDSDSGDDREVKGAISVAVPASRARGTYFNEELPMAVSDTANLVELELQDY</sequence>
<keyword evidence="3" id="KW-0804">Transcription</keyword>
<dbReference type="Pfam" id="PF09339">
    <property type="entry name" value="HTH_IclR"/>
    <property type="match status" value="1"/>
</dbReference>
<dbReference type="PANTHER" id="PTHR30136:SF35">
    <property type="entry name" value="HTH-TYPE TRANSCRIPTIONAL REGULATOR RV1719"/>
    <property type="match status" value="1"/>
</dbReference>
<dbReference type="Proteomes" id="UP000199451">
    <property type="component" value="Unassembled WGS sequence"/>
</dbReference>
<accession>A0A1G9ZTJ6</accession>
<dbReference type="InterPro" id="IPR036390">
    <property type="entry name" value="WH_DNA-bd_sf"/>
</dbReference>
<reference evidence="7" key="1">
    <citation type="submission" date="2016-10" db="EMBL/GenBank/DDBJ databases">
        <authorList>
            <person name="Varghese N."/>
            <person name="Submissions S."/>
        </authorList>
    </citation>
    <scope>NUCLEOTIDE SEQUENCE [LARGE SCALE GENOMIC DNA]</scope>
    <source>
        <strain evidence="7">CGMCC 1.10119</strain>
    </source>
</reference>
<dbReference type="GO" id="GO:0003700">
    <property type="term" value="F:DNA-binding transcription factor activity"/>
    <property type="evidence" value="ECO:0007669"/>
    <property type="project" value="TreeGrafter"/>
</dbReference>
<evidence type="ECO:0000259" key="4">
    <source>
        <dbReference type="PROSITE" id="PS51077"/>
    </source>
</evidence>
<dbReference type="Gene3D" id="3.30.450.40">
    <property type="match status" value="1"/>
</dbReference>
<dbReference type="SUPFAM" id="SSF46785">
    <property type="entry name" value="Winged helix' DNA-binding domain"/>
    <property type="match status" value="1"/>
</dbReference>
<dbReference type="PROSITE" id="PS51078">
    <property type="entry name" value="ICLR_ED"/>
    <property type="match status" value="1"/>
</dbReference>
<organism evidence="6 7">
    <name type="scientific">Halogranum gelatinilyticum</name>
    <dbReference type="NCBI Taxonomy" id="660521"/>
    <lineage>
        <taxon>Archaea</taxon>
        <taxon>Methanobacteriati</taxon>
        <taxon>Methanobacteriota</taxon>
        <taxon>Stenosarchaea group</taxon>
        <taxon>Halobacteria</taxon>
        <taxon>Halobacteriales</taxon>
        <taxon>Haloferacaceae</taxon>
    </lineage>
</organism>
<dbReference type="InterPro" id="IPR005471">
    <property type="entry name" value="Tscrpt_reg_IclR_N"/>
</dbReference>
<dbReference type="InterPro" id="IPR029016">
    <property type="entry name" value="GAF-like_dom_sf"/>
</dbReference>
<gene>
    <name evidence="6" type="ORF">SAMN04487949_3752</name>
</gene>
<dbReference type="InterPro" id="IPR014757">
    <property type="entry name" value="Tscrpt_reg_IclR_C"/>
</dbReference>
<evidence type="ECO:0000256" key="2">
    <source>
        <dbReference type="ARBA" id="ARBA00023125"/>
    </source>
</evidence>
<evidence type="ECO:0000256" key="1">
    <source>
        <dbReference type="ARBA" id="ARBA00023015"/>
    </source>
</evidence>
<dbReference type="InterPro" id="IPR050707">
    <property type="entry name" value="HTH_MetabolicPath_Reg"/>
</dbReference>
<protein>
    <submittedName>
        <fullName evidence="6">Transcriptional regulator, IclR family</fullName>
    </submittedName>
</protein>
<dbReference type="InterPro" id="IPR036388">
    <property type="entry name" value="WH-like_DNA-bd_sf"/>
</dbReference>
<evidence type="ECO:0000313" key="7">
    <source>
        <dbReference type="Proteomes" id="UP000199451"/>
    </source>
</evidence>
<keyword evidence="7" id="KW-1185">Reference proteome</keyword>
<dbReference type="RefSeq" id="WP_089700002.1">
    <property type="nucleotide sequence ID" value="NZ_FNHL01000008.1"/>
</dbReference>
<keyword evidence="1" id="KW-0805">Transcription regulation</keyword>
<dbReference type="GO" id="GO:0003677">
    <property type="term" value="F:DNA binding"/>
    <property type="evidence" value="ECO:0007669"/>
    <property type="project" value="UniProtKB-KW"/>
</dbReference>
<evidence type="ECO:0000259" key="5">
    <source>
        <dbReference type="PROSITE" id="PS51078"/>
    </source>
</evidence>
<evidence type="ECO:0000256" key="3">
    <source>
        <dbReference type="ARBA" id="ARBA00023163"/>
    </source>
</evidence>
<dbReference type="PROSITE" id="PS51077">
    <property type="entry name" value="HTH_ICLR"/>
    <property type="match status" value="1"/>
</dbReference>
<name>A0A1G9ZTJ6_9EURY</name>
<dbReference type="GO" id="GO:0045892">
    <property type="term" value="P:negative regulation of DNA-templated transcription"/>
    <property type="evidence" value="ECO:0007669"/>
    <property type="project" value="TreeGrafter"/>
</dbReference>
<dbReference type="SMART" id="SM00346">
    <property type="entry name" value="HTH_ICLR"/>
    <property type="match status" value="1"/>
</dbReference>
<evidence type="ECO:0000313" key="6">
    <source>
        <dbReference type="EMBL" id="SDN24588.1"/>
    </source>
</evidence>
<dbReference type="Gene3D" id="1.10.10.10">
    <property type="entry name" value="Winged helix-like DNA-binding domain superfamily/Winged helix DNA-binding domain"/>
    <property type="match status" value="1"/>
</dbReference>
<dbReference type="Pfam" id="PF01614">
    <property type="entry name" value="IclR_C"/>
    <property type="match status" value="1"/>
</dbReference>
<dbReference type="SUPFAM" id="SSF55781">
    <property type="entry name" value="GAF domain-like"/>
    <property type="match status" value="1"/>
</dbReference>
<keyword evidence="2" id="KW-0238">DNA-binding</keyword>
<dbReference type="EMBL" id="FNHL01000008">
    <property type="protein sequence ID" value="SDN24588.1"/>
    <property type="molecule type" value="Genomic_DNA"/>
</dbReference>
<dbReference type="AlphaFoldDB" id="A0A1G9ZTJ6"/>